<gene>
    <name evidence="2" type="ORF">BGZ80_004681</name>
</gene>
<comment type="caution">
    <text evidence="2">The sequence shown here is derived from an EMBL/GenBank/DDBJ whole genome shotgun (WGS) entry which is preliminary data.</text>
</comment>
<feature type="compositionally biased region" description="Basic residues" evidence="1">
    <location>
        <begin position="46"/>
        <end position="60"/>
    </location>
</feature>
<name>A0A9P6MLY8_9FUNG</name>
<organism evidence="2 3">
    <name type="scientific">Entomortierella chlamydospora</name>
    <dbReference type="NCBI Taxonomy" id="101097"/>
    <lineage>
        <taxon>Eukaryota</taxon>
        <taxon>Fungi</taxon>
        <taxon>Fungi incertae sedis</taxon>
        <taxon>Mucoromycota</taxon>
        <taxon>Mortierellomycotina</taxon>
        <taxon>Mortierellomycetes</taxon>
        <taxon>Mortierellales</taxon>
        <taxon>Mortierellaceae</taxon>
        <taxon>Entomortierella</taxon>
    </lineage>
</organism>
<protein>
    <submittedName>
        <fullName evidence="2">Uncharacterized protein</fullName>
    </submittedName>
</protein>
<dbReference type="AlphaFoldDB" id="A0A9P6MLY8"/>
<feature type="region of interest" description="Disordered" evidence="1">
    <location>
        <begin position="1"/>
        <end position="70"/>
    </location>
</feature>
<evidence type="ECO:0000313" key="2">
    <source>
        <dbReference type="EMBL" id="KAG0007416.1"/>
    </source>
</evidence>
<proteinExistence type="predicted"/>
<keyword evidence="3" id="KW-1185">Reference proteome</keyword>
<evidence type="ECO:0000313" key="3">
    <source>
        <dbReference type="Proteomes" id="UP000703661"/>
    </source>
</evidence>
<evidence type="ECO:0000256" key="1">
    <source>
        <dbReference type="SAM" id="MobiDB-lite"/>
    </source>
</evidence>
<dbReference type="EMBL" id="JAAAID010002364">
    <property type="protein sequence ID" value="KAG0007416.1"/>
    <property type="molecule type" value="Genomic_DNA"/>
</dbReference>
<feature type="non-terminal residue" evidence="2">
    <location>
        <position position="108"/>
    </location>
</feature>
<feature type="region of interest" description="Disordered" evidence="1">
    <location>
        <begin position="86"/>
        <end position="108"/>
    </location>
</feature>
<reference evidence="2" key="1">
    <citation type="journal article" date="2020" name="Fungal Divers.">
        <title>Resolving the Mortierellaceae phylogeny through synthesis of multi-gene phylogenetics and phylogenomics.</title>
        <authorList>
            <person name="Vandepol N."/>
            <person name="Liber J."/>
            <person name="Desiro A."/>
            <person name="Na H."/>
            <person name="Kennedy M."/>
            <person name="Barry K."/>
            <person name="Grigoriev I.V."/>
            <person name="Miller A.N."/>
            <person name="O'Donnell K."/>
            <person name="Stajich J.E."/>
            <person name="Bonito G."/>
        </authorList>
    </citation>
    <scope>NUCLEOTIDE SEQUENCE</scope>
    <source>
        <strain evidence="2">NRRL 2769</strain>
    </source>
</reference>
<sequence>MLKIESRLPQPPSPQPLQRDANPQDDPMTSLPSQESEGHPALSRTRTPRNHHRYSFKTRRGVTNPLPPDKMKLYKFKPYKERADIAEDSAEDDKIESKVKAKLPRKTL</sequence>
<accession>A0A9P6MLY8</accession>
<dbReference type="Proteomes" id="UP000703661">
    <property type="component" value="Unassembled WGS sequence"/>
</dbReference>